<keyword evidence="5" id="KW-1185">Reference proteome</keyword>
<accession>A0ABQ2VKB2</accession>
<evidence type="ECO:0000256" key="1">
    <source>
        <dbReference type="SAM" id="MobiDB-lite"/>
    </source>
</evidence>
<feature type="region of interest" description="Disordered" evidence="1">
    <location>
        <begin position="115"/>
        <end position="188"/>
    </location>
</feature>
<dbReference type="Proteomes" id="UP000654471">
    <property type="component" value="Unassembled WGS sequence"/>
</dbReference>
<feature type="compositionally biased region" description="Polar residues" evidence="1">
    <location>
        <begin position="177"/>
        <end position="188"/>
    </location>
</feature>
<evidence type="ECO:0000256" key="2">
    <source>
        <dbReference type="SAM" id="Phobius"/>
    </source>
</evidence>
<evidence type="ECO:0000313" key="4">
    <source>
        <dbReference type="EMBL" id="GGU90995.1"/>
    </source>
</evidence>
<protein>
    <recommendedName>
        <fullName evidence="6">LPXTG cell wall anchor domain-containing protein</fullName>
    </recommendedName>
</protein>
<feature type="compositionally biased region" description="Basic and acidic residues" evidence="1">
    <location>
        <begin position="139"/>
        <end position="153"/>
    </location>
</feature>
<gene>
    <name evidence="4" type="ORF">GCM10010211_67040</name>
</gene>
<comment type="caution">
    <text evidence="4">The sequence shown here is derived from an EMBL/GenBank/DDBJ whole genome shotgun (WGS) entry which is preliminary data.</text>
</comment>
<proteinExistence type="predicted"/>
<dbReference type="RefSeq" id="WP_189306441.1">
    <property type="nucleotide sequence ID" value="NZ_BMRP01000037.1"/>
</dbReference>
<keyword evidence="2" id="KW-0472">Membrane</keyword>
<reference evidence="5" key="1">
    <citation type="journal article" date="2019" name="Int. J. Syst. Evol. Microbiol.">
        <title>The Global Catalogue of Microorganisms (GCM) 10K type strain sequencing project: providing services to taxonomists for standard genome sequencing and annotation.</title>
        <authorList>
            <consortium name="The Broad Institute Genomics Platform"/>
            <consortium name="The Broad Institute Genome Sequencing Center for Infectious Disease"/>
            <person name="Wu L."/>
            <person name="Ma J."/>
        </authorList>
    </citation>
    <scope>NUCLEOTIDE SEQUENCE [LARGE SCALE GENOMIC DNA]</scope>
    <source>
        <strain evidence="5">JCM 3399</strain>
    </source>
</reference>
<feature type="compositionally biased region" description="Low complexity" evidence="1">
    <location>
        <begin position="115"/>
        <end position="129"/>
    </location>
</feature>
<sequence>MRSTRLLTGAALSAAALGLSTAAAYAGDFGSIEVSPGMTKAGSTVSLSTKDCGSSNSANVDAGTLGTGSVKLAPGASKGTLTGQMQIKSGVKNGNYGVSGKCSDGKEITGTVHVGMQGAGSSPSSQGGMTHSAAPSMPAKEKTGPSMPAKEKPSPSMSAKATPGSTMPPKGKMKTGEGSTSEDGSNTTEIAAGAGVLLAAAAGGIWAVRRRRPGGRY</sequence>
<evidence type="ECO:0000313" key="5">
    <source>
        <dbReference type="Proteomes" id="UP000654471"/>
    </source>
</evidence>
<keyword evidence="2" id="KW-1133">Transmembrane helix</keyword>
<evidence type="ECO:0008006" key="6">
    <source>
        <dbReference type="Google" id="ProtNLM"/>
    </source>
</evidence>
<feature type="compositionally biased region" description="Polar residues" evidence="1">
    <location>
        <begin position="155"/>
        <end position="165"/>
    </location>
</feature>
<organism evidence="4 5">
    <name type="scientific">Streptomyces albospinus</name>
    <dbReference type="NCBI Taxonomy" id="285515"/>
    <lineage>
        <taxon>Bacteria</taxon>
        <taxon>Bacillati</taxon>
        <taxon>Actinomycetota</taxon>
        <taxon>Actinomycetes</taxon>
        <taxon>Kitasatosporales</taxon>
        <taxon>Streptomycetaceae</taxon>
        <taxon>Streptomyces</taxon>
    </lineage>
</organism>
<dbReference type="EMBL" id="BMRP01000037">
    <property type="protein sequence ID" value="GGU90995.1"/>
    <property type="molecule type" value="Genomic_DNA"/>
</dbReference>
<feature type="chain" id="PRO_5045553507" description="LPXTG cell wall anchor domain-containing protein" evidence="3">
    <location>
        <begin position="27"/>
        <end position="217"/>
    </location>
</feature>
<feature type="signal peptide" evidence="3">
    <location>
        <begin position="1"/>
        <end position="26"/>
    </location>
</feature>
<keyword evidence="3" id="KW-0732">Signal</keyword>
<evidence type="ECO:0000256" key="3">
    <source>
        <dbReference type="SAM" id="SignalP"/>
    </source>
</evidence>
<name>A0ABQ2VKB2_9ACTN</name>
<feature type="transmembrane region" description="Helical" evidence="2">
    <location>
        <begin position="190"/>
        <end position="208"/>
    </location>
</feature>
<keyword evidence="2" id="KW-0812">Transmembrane</keyword>